<reference evidence="2" key="1">
    <citation type="submission" date="2022-11" db="UniProtKB">
        <authorList>
            <consortium name="WormBaseParasite"/>
        </authorList>
    </citation>
    <scope>IDENTIFICATION</scope>
</reference>
<proteinExistence type="predicted"/>
<evidence type="ECO:0000313" key="1">
    <source>
        <dbReference type="Proteomes" id="UP000887565"/>
    </source>
</evidence>
<dbReference type="WBParaSite" id="nRc.2.0.1.t05188-RA">
    <property type="protein sequence ID" value="nRc.2.0.1.t05188-RA"/>
    <property type="gene ID" value="nRc.2.0.1.g05188"/>
</dbReference>
<dbReference type="AlphaFoldDB" id="A0A915HTE7"/>
<keyword evidence="1" id="KW-1185">Reference proteome</keyword>
<sequence>MTVAQTLVAIAQQQPVATAKLPPTVTNVFLEPLRIINDDISIIEASHKSLDNWQLHALPNGSLGVNSSMHNQPH</sequence>
<name>A0A915HTE7_ROMCU</name>
<protein>
    <submittedName>
        <fullName evidence="2">Uncharacterized protein</fullName>
    </submittedName>
</protein>
<evidence type="ECO:0000313" key="2">
    <source>
        <dbReference type="WBParaSite" id="nRc.2.0.1.t05188-RA"/>
    </source>
</evidence>
<organism evidence="1 2">
    <name type="scientific">Romanomermis culicivorax</name>
    <name type="common">Nematode worm</name>
    <dbReference type="NCBI Taxonomy" id="13658"/>
    <lineage>
        <taxon>Eukaryota</taxon>
        <taxon>Metazoa</taxon>
        <taxon>Ecdysozoa</taxon>
        <taxon>Nematoda</taxon>
        <taxon>Enoplea</taxon>
        <taxon>Dorylaimia</taxon>
        <taxon>Mermithida</taxon>
        <taxon>Mermithoidea</taxon>
        <taxon>Mermithidae</taxon>
        <taxon>Romanomermis</taxon>
    </lineage>
</organism>
<dbReference type="Proteomes" id="UP000887565">
    <property type="component" value="Unplaced"/>
</dbReference>
<accession>A0A915HTE7</accession>